<dbReference type="PANTHER" id="PTHR21319:SF53">
    <property type="entry name" value="RING FINGER AND CHY ZINC FINGER DOMAIN-CONTAINING PROTEIN 1"/>
    <property type="match status" value="1"/>
</dbReference>
<dbReference type="PANTHER" id="PTHR21319">
    <property type="entry name" value="RING FINGER AND CHY ZINC FINGER DOMAIN-CONTAINING PROTEIN 1"/>
    <property type="match status" value="1"/>
</dbReference>
<sequence length="145" mass="16298">MVLARIHADLILCHRTSKSSGKETLIRSTTSQGVVVTDGARWEDVEVQASGSTVRGDQVNTSRNSNPGSNGQKLSKFQPPDADDENQWLCTHYKRRCYVKFECCTKFWPCHRCHNNQTTCGRRKLESHDAKQLKCAACGQEQPVC</sequence>
<feature type="compositionally biased region" description="Polar residues" evidence="1">
    <location>
        <begin position="49"/>
        <end position="75"/>
    </location>
</feature>
<feature type="region of interest" description="Disordered" evidence="1">
    <location>
        <begin position="47"/>
        <end position="81"/>
    </location>
</feature>
<evidence type="ECO:0000313" key="3">
    <source>
        <dbReference type="Proteomes" id="UP001152795"/>
    </source>
</evidence>
<dbReference type="GO" id="GO:0005634">
    <property type="term" value="C:nucleus"/>
    <property type="evidence" value="ECO:0007669"/>
    <property type="project" value="TreeGrafter"/>
</dbReference>
<dbReference type="GO" id="GO:0006511">
    <property type="term" value="P:ubiquitin-dependent protein catabolic process"/>
    <property type="evidence" value="ECO:0007669"/>
    <property type="project" value="TreeGrafter"/>
</dbReference>
<dbReference type="PROSITE" id="PS51266">
    <property type="entry name" value="ZF_CHY"/>
    <property type="match status" value="1"/>
</dbReference>
<comment type="caution">
    <text evidence="2">The sequence shown here is derived from an EMBL/GenBank/DDBJ whole genome shotgun (WGS) entry which is preliminary data.</text>
</comment>
<evidence type="ECO:0000256" key="1">
    <source>
        <dbReference type="SAM" id="MobiDB-lite"/>
    </source>
</evidence>
<dbReference type="InterPro" id="IPR037274">
    <property type="entry name" value="Znf_CHY_sf"/>
</dbReference>
<dbReference type="GO" id="GO:0008270">
    <property type="term" value="F:zinc ion binding"/>
    <property type="evidence" value="ECO:0007669"/>
    <property type="project" value="InterPro"/>
</dbReference>
<name>A0A6S7HDB6_PARCT</name>
<dbReference type="GO" id="GO:0016567">
    <property type="term" value="P:protein ubiquitination"/>
    <property type="evidence" value="ECO:0007669"/>
    <property type="project" value="TreeGrafter"/>
</dbReference>
<dbReference type="Pfam" id="PF05495">
    <property type="entry name" value="zf-CHY"/>
    <property type="match status" value="1"/>
</dbReference>
<dbReference type="EMBL" id="CACRXK020003985">
    <property type="protein sequence ID" value="CAB4001020.1"/>
    <property type="molecule type" value="Genomic_DNA"/>
</dbReference>
<gene>
    <name evidence="2" type="ORF">PACLA_8A078512</name>
</gene>
<accession>A0A6S7HDB6</accession>
<keyword evidence="3" id="KW-1185">Reference proteome</keyword>
<dbReference type="InterPro" id="IPR008913">
    <property type="entry name" value="Znf_CHY"/>
</dbReference>
<protein>
    <submittedName>
        <fullName evidence="2">RING finger and CHY zinc finger domain-containing 1</fullName>
    </submittedName>
</protein>
<dbReference type="AlphaFoldDB" id="A0A6S7HDB6"/>
<reference evidence="2" key="1">
    <citation type="submission" date="2020-04" db="EMBL/GenBank/DDBJ databases">
        <authorList>
            <person name="Alioto T."/>
            <person name="Alioto T."/>
            <person name="Gomez Garrido J."/>
        </authorList>
    </citation>
    <scope>NUCLEOTIDE SEQUENCE</scope>
    <source>
        <strain evidence="2">A484AB</strain>
    </source>
</reference>
<dbReference type="SUPFAM" id="SSF161219">
    <property type="entry name" value="CHY zinc finger-like"/>
    <property type="match status" value="1"/>
</dbReference>
<evidence type="ECO:0000313" key="2">
    <source>
        <dbReference type="EMBL" id="CAB4001020.1"/>
    </source>
</evidence>
<proteinExistence type="predicted"/>
<dbReference type="OrthoDB" id="411372at2759"/>
<dbReference type="Proteomes" id="UP001152795">
    <property type="component" value="Unassembled WGS sequence"/>
</dbReference>
<organism evidence="2 3">
    <name type="scientific">Paramuricea clavata</name>
    <name type="common">Red gorgonian</name>
    <name type="synonym">Violescent sea-whip</name>
    <dbReference type="NCBI Taxonomy" id="317549"/>
    <lineage>
        <taxon>Eukaryota</taxon>
        <taxon>Metazoa</taxon>
        <taxon>Cnidaria</taxon>
        <taxon>Anthozoa</taxon>
        <taxon>Octocorallia</taxon>
        <taxon>Malacalcyonacea</taxon>
        <taxon>Plexauridae</taxon>
        <taxon>Paramuricea</taxon>
    </lineage>
</organism>
<dbReference type="GO" id="GO:0061630">
    <property type="term" value="F:ubiquitin protein ligase activity"/>
    <property type="evidence" value="ECO:0007669"/>
    <property type="project" value="TreeGrafter"/>
</dbReference>